<comment type="caution">
    <text evidence="1">The sequence shown here is derived from an EMBL/GenBank/DDBJ whole genome shotgun (WGS) entry which is preliminary data.</text>
</comment>
<sequence length="228" mass="24841">MRATTGWQSNKIAGGWVSYHCCPLTMWCLPHCFLPRTWDSAYCGGSKNNSLTLSLSPPFHTAPGCWAFYNYASQTPRTAGFLKFFPQKVWAEGRLEEGRALPCLGLLLEPLQQQFGLLSILGTRFLQQLCGTLSLVPAPAARGPSSKLPLGVQMADSGDWASEVGIMAYTTWPSSPLPFPSHQSSPCLPQQQPCGPEYAPTNILSSLPPQGLCTRCAHRQPCGLLPFL</sequence>
<proteinExistence type="predicted"/>
<keyword evidence="2" id="KW-1185">Reference proteome</keyword>
<reference evidence="1 2" key="1">
    <citation type="journal article" date="2019" name="Mol. Ecol. Resour.">
        <title>Improving Illumina assemblies with Hi-C and long reads: an example with the North African dromedary.</title>
        <authorList>
            <person name="Elbers J.P."/>
            <person name="Rogers M.F."/>
            <person name="Perelman P.L."/>
            <person name="Proskuryakova A.A."/>
            <person name="Serdyukova N.A."/>
            <person name="Johnson W.E."/>
            <person name="Horin P."/>
            <person name="Corander J."/>
            <person name="Murphy D."/>
            <person name="Burger P.A."/>
        </authorList>
    </citation>
    <scope>NUCLEOTIDE SEQUENCE [LARGE SCALE GENOMIC DNA]</scope>
    <source>
        <strain evidence="1">Drom800</strain>
        <tissue evidence="1">Blood</tissue>
    </source>
</reference>
<dbReference type="EMBL" id="JWIN03000009">
    <property type="protein sequence ID" value="KAB1274375.1"/>
    <property type="molecule type" value="Genomic_DNA"/>
</dbReference>
<protein>
    <submittedName>
        <fullName evidence="1">Uncharacterized protein</fullName>
    </submittedName>
</protein>
<accession>A0A5N4DTB5</accession>
<evidence type="ECO:0000313" key="1">
    <source>
        <dbReference type="EMBL" id="KAB1274375.1"/>
    </source>
</evidence>
<evidence type="ECO:0000313" key="2">
    <source>
        <dbReference type="Proteomes" id="UP000299084"/>
    </source>
</evidence>
<organism evidence="1 2">
    <name type="scientific">Camelus dromedarius</name>
    <name type="common">Dromedary</name>
    <name type="synonym">Arabian camel</name>
    <dbReference type="NCBI Taxonomy" id="9838"/>
    <lineage>
        <taxon>Eukaryota</taxon>
        <taxon>Metazoa</taxon>
        <taxon>Chordata</taxon>
        <taxon>Craniata</taxon>
        <taxon>Vertebrata</taxon>
        <taxon>Euteleostomi</taxon>
        <taxon>Mammalia</taxon>
        <taxon>Eutheria</taxon>
        <taxon>Laurasiatheria</taxon>
        <taxon>Artiodactyla</taxon>
        <taxon>Tylopoda</taxon>
        <taxon>Camelidae</taxon>
        <taxon>Camelus</taxon>
    </lineage>
</organism>
<dbReference type="AlphaFoldDB" id="A0A5N4DTB5"/>
<name>A0A5N4DTB5_CAMDR</name>
<dbReference type="Proteomes" id="UP000299084">
    <property type="component" value="Unassembled WGS sequence"/>
</dbReference>
<gene>
    <name evidence="1" type="ORF">Cadr_000011815</name>
</gene>